<evidence type="ECO:0000259" key="2">
    <source>
        <dbReference type="PROSITE" id="PS51352"/>
    </source>
</evidence>
<dbReference type="PANTHER" id="PTHR42852:SF13">
    <property type="entry name" value="PROTEIN DIPZ"/>
    <property type="match status" value="1"/>
</dbReference>
<dbReference type="InterPro" id="IPR036249">
    <property type="entry name" value="Thioredoxin-like_sf"/>
</dbReference>
<dbReference type="RefSeq" id="WP_207973054.1">
    <property type="nucleotide sequence ID" value="NZ_CP071795.1"/>
</dbReference>
<feature type="chain" id="PRO_5046798430" evidence="1">
    <location>
        <begin position="24"/>
        <end position="265"/>
    </location>
</feature>
<dbReference type="Pfam" id="PF00578">
    <property type="entry name" value="AhpC-TSA"/>
    <property type="match status" value="1"/>
</dbReference>
<protein>
    <submittedName>
        <fullName evidence="3">TlpA family protein disulfide reductase</fullName>
    </submittedName>
</protein>
<feature type="domain" description="Thioredoxin" evidence="2">
    <location>
        <begin position="126"/>
        <end position="264"/>
    </location>
</feature>
<evidence type="ECO:0000313" key="3">
    <source>
        <dbReference type="EMBL" id="QTD38941.1"/>
    </source>
</evidence>
<reference evidence="3 4" key="1">
    <citation type="submission" date="2021-03" db="EMBL/GenBank/DDBJ databases">
        <title>Complete genome of Polaribacter_sp.G4M1.</title>
        <authorList>
            <person name="Jeong S.W."/>
            <person name="Bae J.W."/>
        </authorList>
    </citation>
    <scope>NUCLEOTIDE SEQUENCE [LARGE SCALE GENOMIC DNA]</scope>
    <source>
        <strain evidence="3 4">G4M1</strain>
    </source>
</reference>
<name>A0ABX7T105_9FLAO</name>
<dbReference type="InterPro" id="IPR013766">
    <property type="entry name" value="Thioredoxin_domain"/>
</dbReference>
<dbReference type="EMBL" id="CP071795">
    <property type="protein sequence ID" value="QTD38941.1"/>
    <property type="molecule type" value="Genomic_DNA"/>
</dbReference>
<accession>A0ABX7T105</accession>
<proteinExistence type="predicted"/>
<dbReference type="SUPFAM" id="SSF52833">
    <property type="entry name" value="Thioredoxin-like"/>
    <property type="match status" value="1"/>
</dbReference>
<evidence type="ECO:0000256" key="1">
    <source>
        <dbReference type="SAM" id="SignalP"/>
    </source>
</evidence>
<dbReference type="PANTHER" id="PTHR42852">
    <property type="entry name" value="THIOL:DISULFIDE INTERCHANGE PROTEIN DSBE"/>
    <property type="match status" value="1"/>
</dbReference>
<organism evidence="3 4">
    <name type="scientific">Polaribacter batillariae</name>
    <dbReference type="NCBI Taxonomy" id="2808900"/>
    <lineage>
        <taxon>Bacteria</taxon>
        <taxon>Pseudomonadati</taxon>
        <taxon>Bacteroidota</taxon>
        <taxon>Flavobacteriia</taxon>
        <taxon>Flavobacteriales</taxon>
        <taxon>Flavobacteriaceae</taxon>
    </lineage>
</organism>
<dbReference type="InterPro" id="IPR000866">
    <property type="entry name" value="AhpC/TSA"/>
</dbReference>
<keyword evidence="1" id="KW-0732">Signal</keyword>
<feature type="signal peptide" evidence="1">
    <location>
        <begin position="1"/>
        <end position="23"/>
    </location>
</feature>
<evidence type="ECO:0000313" key="4">
    <source>
        <dbReference type="Proteomes" id="UP000663935"/>
    </source>
</evidence>
<dbReference type="Proteomes" id="UP000663935">
    <property type="component" value="Chromosome"/>
</dbReference>
<dbReference type="InterPro" id="IPR050553">
    <property type="entry name" value="Thioredoxin_ResA/DsbE_sf"/>
</dbReference>
<dbReference type="Gene3D" id="3.40.30.10">
    <property type="entry name" value="Glutaredoxin"/>
    <property type="match status" value="1"/>
</dbReference>
<dbReference type="PROSITE" id="PS51352">
    <property type="entry name" value="THIOREDOXIN_2"/>
    <property type="match status" value="1"/>
</dbReference>
<dbReference type="CDD" id="cd02966">
    <property type="entry name" value="TlpA_like_family"/>
    <property type="match status" value="1"/>
</dbReference>
<gene>
    <name evidence="3" type="ORF">JL193_06720</name>
</gene>
<sequence>MRLKLIIILTVLFSNFCLTNLVAQTQTKDSTKISKKEFLKGLTKASEKDLSDKEIMLDGETIPVYSVKGKRIRGNEMMQVMISGNYVPDFYIDSNKEIKAAVLRIATKEEKLMIKEMETQINSEISAIGTDASNFSVTDINGNEYSLESLKGKIVVLNFWFVECKPCIEEMPELNRIVKKYKNKDIVFLAFATNEKTKIDKFLKRRDFLYNIIPDSEKIADKYNVSNYPTHIVLDTNSKIAYLTSGLGSTTIRDLENTIKSLIKK</sequence>
<keyword evidence="4" id="KW-1185">Reference proteome</keyword>